<dbReference type="OrthoDB" id="783906at2759"/>
<dbReference type="SUPFAM" id="SSF56672">
    <property type="entry name" value="DNA/RNA polymerases"/>
    <property type="match status" value="1"/>
</dbReference>
<evidence type="ECO:0000313" key="1">
    <source>
        <dbReference type="EMBL" id="CAA7394530.1"/>
    </source>
</evidence>
<dbReference type="EMBL" id="LR746267">
    <property type="protein sequence ID" value="CAA7394530.1"/>
    <property type="molecule type" value="Genomic_DNA"/>
</dbReference>
<gene>
    <name evidence="1" type="ORF">SI8410_04005191</name>
</gene>
<dbReference type="InterPro" id="IPR043502">
    <property type="entry name" value="DNA/RNA_pol_sf"/>
</dbReference>
<protein>
    <submittedName>
        <fullName evidence="1">Uncharacterized protein</fullName>
    </submittedName>
</protein>
<evidence type="ECO:0000313" key="2">
    <source>
        <dbReference type="Proteomes" id="UP000663760"/>
    </source>
</evidence>
<dbReference type="AlphaFoldDB" id="A0A7I8K9T9"/>
<dbReference type="Gene3D" id="3.30.70.270">
    <property type="match status" value="1"/>
</dbReference>
<reference evidence="1" key="1">
    <citation type="submission" date="2020-02" db="EMBL/GenBank/DDBJ databases">
        <authorList>
            <person name="Scholz U."/>
            <person name="Mascher M."/>
            <person name="Fiebig A."/>
        </authorList>
    </citation>
    <scope>NUCLEOTIDE SEQUENCE</scope>
</reference>
<name>A0A7I8K9T9_SPIIN</name>
<accession>A0A7I8K9T9</accession>
<sequence>MNQKKVIVIYQWPTPKGVLELRLFLTLMNYYHKFI</sequence>
<proteinExistence type="predicted"/>
<dbReference type="InterPro" id="IPR043128">
    <property type="entry name" value="Rev_trsase/Diguanyl_cyclase"/>
</dbReference>
<dbReference type="Proteomes" id="UP000663760">
    <property type="component" value="Chromosome 4"/>
</dbReference>
<organism evidence="1 2">
    <name type="scientific">Spirodela intermedia</name>
    <name type="common">Intermediate duckweed</name>
    <dbReference type="NCBI Taxonomy" id="51605"/>
    <lineage>
        <taxon>Eukaryota</taxon>
        <taxon>Viridiplantae</taxon>
        <taxon>Streptophyta</taxon>
        <taxon>Embryophyta</taxon>
        <taxon>Tracheophyta</taxon>
        <taxon>Spermatophyta</taxon>
        <taxon>Magnoliopsida</taxon>
        <taxon>Liliopsida</taxon>
        <taxon>Araceae</taxon>
        <taxon>Lemnoideae</taxon>
        <taxon>Spirodela</taxon>
    </lineage>
</organism>
<keyword evidence="2" id="KW-1185">Reference proteome</keyword>